<protein>
    <submittedName>
        <fullName evidence="7">Na+/Ca+ antiporter, CaCA family</fullName>
    </submittedName>
</protein>
<evidence type="ECO:0000313" key="7">
    <source>
        <dbReference type="EMBL" id="ACA58696.1"/>
    </source>
</evidence>
<evidence type="ECO:0000256" key="3">
    <source>
        <dbReference type="ARBA" id="ARBA00022989"/>
    </source>
</evidence>
<gene>
    <name evidence="7" type="ordered locus">Daud_0128</name>
</gene>
<dbReference type="InterPro" id="IPR044880">
    <property type="entry name" value="NCX_ion-bd_dom_sf"/>
</dbReference>
<reference evidence="8" key="1">
    <citation type="submission" date="2007-10" db="EMBL/GenBank/DDBJ databases">
        <title>Complete sequence of chromosome of Desulforudis audaxviator MP104C.</title>
        <authorList>
            <person name="Copeland A."/>
            <person name="Lucas S."/>
            <person name="Lapidus A."/>
            <person name="Barry K."/>
            <person name="Glavina del Rio T."/>
            <person name="Dalin E."/>
            <person name="Tice H."/>
            <person name="Bruce D."/>
            <person name="Pitluck S."/>
            <person name="Lowry S.R."/>
            <person name="Larimer F."/>
            <person name="Land M.L."/>
            <person name="Hauser L."/>
            <person name="Kyrpides N."/>
            <person name="Ivanova N.N."/>
            <person name="Richardson P."/>
        </authorList>
    </citation>
    <scope>NUCLEOTIDE SEQUENCE [LARGE SCALE GENOMIC DNA]</scope>
    <source>
        <strain evidence="8">MP104C</strain>
    </source>
</reference>
<name>B1I1H1_DESAP</name>
<keyword evidence="4 5" id="KW-0472">Membrane</keyword>
<evidence type="ECO:0000313" key="8">
    <source>
        <dbReference type="Proteomes" id="UP000008544"/>
    </source>
</evidence>
<dbReference type="Proteomes" id="UP000008544">
    <property type="component" value="Chromosome"/>
</dbReference>
<dbReference type="eggNOG" id="COG0530">
    <property type="taxonomic scope" value="Bacteria"/>
</dbReference>
<dbReference type="InterPro" id="IPR004837">
    <property type="entry name" value="NaCa_Exmemb"/>
</dbReference>
<dbReference type="HOGENOM" id="CLU_007948_0_3_9"/>
<dbReference type="PANTHER" id="PTHR10846:SF8">
    <property type="entry name" value="INNER MEMBRANE PROTEIN YRBG"/>
    <property type="match status" value="1"/>
</dbReference>
<dbReference type="AlphaFoldDB" id="B1I1H1"/>
<evidence type="ECO:0000259" key="6">
    <source>
        <dbReference type="Pfam" id="PF01699"/>
    </source>
</evidence>
<dbReference type="KEGG" id="dau:Daud_0128"/>
<dbReference type="GO" id="GO:0005262">
    <property type="term" value="F:calcium channel activity"/>
    <property type="evidence" value="ECO:0007669"/>
    <property type="project" value="TreeGrafter"/>
</dbReference>
<proteinExistence type="predicted"/>
<feature type="transmembrane region" description="Helical" evidence="5">
    <location>
        <begin position="6"/>
        <end position="23"/>
    </location>
</feature>
<feature type="transmembrane region" description="Helical" evidence="5">
    <location>
        <begin position="282"/>
        <end position="303"/>
    </location>
</feature>
<dbReference type="STRING" id="477974.Daud_0128"/>
<dbReference type="PANTHER" id="PTHR10846">
    <property type="entry name" value="SODIUM/POTASSIUM/CALCIUM EXCHANGER"/>
    <property type="match status" value="1"/>
</dbReference>
<dbReference type="GO" id="GO:0006874">
    <property type="term" value="P:intracellular calcium ion homeostasis"/>
    <property type="evidence" value="ECO:0007669"/>
    <property type="project" value="TreeGrafter"/>
</dbReference>
<dbReference type="Pfam" id="PF01699">
    <property type="entry name" value="Na_Ca_ex"/>
    <property type="match status" value="2"/>
</dbReference>
<feature type="transmembrane region" description="Helical" evidence="5">
    <location>
        <begin position="127"/>
        <end position="144"/>
    </location>
</feature>
<evidence type="ECO:0000256" key="4">
    <source>
        <dbReference type="ARBA" id="ARBA00023136"/>
    </source>
</evidence>
<evidence type="ECO:0000256" key="5">
    <source>
        <dbReference type="SAM" id="Phobius"/>
    </source>
</evidence>
<dbReference type="GO" id="GO:0008273">
    <property type="term" value="F:calcium, potassium:sodium antiporter activity"/>
    <property type="evidence" value="ECO:0007669"/>
    <property type="project" value="TreeGrafter"/>
</dbReference>
<feature type="transmembrane region" description="Helical" evidence="5">
    <location>
        <begin position="104"/>
        <end position="121"/>
    </location>
</feature>
<keyword evidence="3 5" id="KW-1133">Transmembrane helix</keyword>
<keyword evidence="2 5" id="KW-0812">Transmembrane</keyword>
<dbReference type="OrthoDB" id="9794225at2"/>
<dbReference type="InterPro" id="IPR004481">
    <property type="entry name" value="K/Na/Ca-exchanger"/>
</dbReference>
<feature type="transmembrane region" description="Helical" evidence="5">
    <location>
        <begin position="256"/>
        <end position="276"/>
    </location>
</feature>
<feature type="transmembrane region" description="Helical" evidence="5">
    <location>
        <begin position="30"/>
        <end position="48"/>
    </location>
</feature>
<organism evidence="7 8">
    <name type="scientific">Desulforudis audaxviator (strain MP104C)</name>
    <dbReference type="NCBI Taxonomy" id="477974"/>
    <lineage>
        <taxon>Bacteria</taxon>
        <taxon>Bacillati</taxon>
        <taxon>Bacillota</taxon>
        <taxon>Clostridia</taxon>
        <taxon>Thermoanaerobacterales</taxon>
        <taxon>Candidatus Desulforudaceae</taxon>
        <taxon>Candidatus Desulforudis</taxon>
    </lineage>
</organism>
<evidence type="ECO:0000256" key="2">
    <source>
        <dbReference type="ARBA" id="ARBA00022692"/>
    </source>
</evidence>
<feature type="domain" description="Sodium/calcium exchanger membrane region" evidence="6">
    <location>
        <begin position="186"/>
        <end position="323"/>
    </location>
</feature>
<dbReference type="Gene3D" id="1.20.1420.30">
    <property type="entry name" value="NCX, central ion-binding region"/>
    <property type="match status" value="2"/>
</dbReference>
<keyword evidence="8" id="KW-1185">Reference proteome</keyword>
<dbReference type="EMBL" id="CP000860">
    <property type="protein sequence ID" value="ACA58696.1"/>
    <property type="molecule type" value="Genomic_DNA"/>
</dbReference>
<feature type="transmembrane region" description="Helical" evidence="5">
    <location>
        <begin position="187"/>
        <end position="209"/>
    </location>
</feature>
<sequence>MLTIVFLLGAGLALLLSGAEWLVRGGGRLAFYLGISPLVIGLTVVAFGTSAPELATSVFAAYHGRGDIALGNVVGSNIVNIGLVLGLAGLLVPIRVDTTLNTRLIPFLLLISLMLWVFALGLQISRVQGLVLLLLFGLYIWYCLKTVRPDAGKLPAPAVHRGESEVRAEEGGRLSAGGRAGPLVKSLFLVVAGLVMLGAGAELFVRGAVEFAHQVGVSEAVVGVTVVALGTSLPELVASVMAAAKRLPSMALGNIVGSNIFNILCIIGVSAGAFPFAVSPSLVNFSLPTMVGFTVLLMVICFTRKRVSRAEAGISILFTAMYAAGLLRFS</sequence>
<dbReference type="NCBIfam" id="TIGR00367">
    <property type="entry name" value="calcium/sodium antiporter"/>
    <property type="match status" value="1"/>
</dbReference>
<feature type="domain" description="Sodium/calcium exchanger membrane region" evidence="6">
    <location>
        <begin position="5"/>
        <end position="144"/>
    </location>
</feature>
<accession>B1I1H1</accession>
<evidence type="ECO:0000256" key="1">
    <source>
        <dbReference type="ARBA" id="ARBA00004141"/>
    </source>
</evidence>
<reference evidence="7 8" key="2">
    <citation type="journal article" date="2008" name="Science">
        <title>Environmental genomics reveals a single-species ecosystem deep within Earth.</title>
        <authorList>
            <person name="Chivian D."/>
            <person name="Brodie E.L."/>
            <person name="Alm E.J."/>
            <person name="Culley D.E."/>
            <person name="Dehal P.S."/>
            <person name="Desantis T.Z."/>
            <person name="Gihring T.M."/>
            <person name="Lapidus A."/>
            <person name="Lin L.H."/>
            <person name="Lowry S.R."/>
            <person name="Moser D.P."/>
            <person name="Richardson P.M."/>
            <person name="Southam G."/>
            <person name="Wanger G."/>
            <person name="Pratt L.M."/>
            <person name="Andersen G.L."/>
            <person name="Hazen T.C."/>
            <person name="Brockman F.J."/>
            <person name="Arkin A.P."/>
            <person name="Onstott T.C."/>
        </authorList>
    </citation>
    <scope>NUCLEOTIDE SEQUENCE [LARGE SCALE GENOMIC DNA]</scope>
    <source>
        <strain evidence="7 8">MP104C</strain>
    </source>
</reference>
<dbReference type="GO" id="GO:0005886">
    <property type="term" value="C:plasma membrane"/>
    <property type="evidence" value="ECO:0007669"/>
    <property type="project" value="TreeGrafter"/>
</dbReference>
<feature type="transmembrane region" description="Helical" evidence="5">
    <location>
        <begin position="310"/>
        <end position="329"/>
    </location>
</feature>
<comment type="subcellular location">
    <subcellularLocation>
        <location evidence="1">Membrane</location>
        <topology evidence="1">Multi-pass membrane protein</topology>
    </subcellularLocation>
</comment>
<feature type="transmembrane region" description="Helical" evidence="5">
    <location>
        <begin position="221"/>
        <end position="244"/>
    </location>
</feature>
<feature type="transmembrane region" description="Helical" evidence="5">
    <location>
        <begin position="68"/>
        <end position="92"/>
    </location>
</feature>
<dbReference type="RefSeq" id="WP_012301290.1">
    <property type="nucleotide sequence ID" value="NC_010424.1"/>
</dbReference>